<dbReference type="InterPro" id="IPR001841">
    <property type="entry name" value="Znf_RING"/>
</dbReference>
<dbReference type="InParanoid" id="A0A663ETM4"/>
<dbReference type="Ensembl" id="ENSACCT00020016145.1">
    <property type="protein sequence ID" value="ENSACCP00020015478.1"/>
    <property type="gene ID" value="ENSACCG00020010625.1"/>
</dbReference>
<evidence type="ECO:0000313" key="6">
    <source>
        <dbReference type="Proteomes" id="UP000472275"/>
    </source>
</evidence>
<keyword evidence="1" id="KW-0479">Metal-binding</keyword>
<sequence length="120" mass="13196">MGVCSLEKRRLGGSSPYISISEERAQRRWSLALFSGAQGPSSSGWPSFSRGPAMRSRQEDTCPICLGPLEDPAGMDLCWHAFCHACIQLAVCPEGCWALAAALLHPFLQTRWLGSSWRWG</sequence>
<dbReference type="InterPro" id="IPR013083">
    <property type="entry name" value="Znf_RING/FYVE/PHD"/>
</dbReference>
<dbReference type="Pfam" id="PF13923">
    <property type="entry name" value="zf-C3HC4_2"/>
    <property type="match status" value="1"/>
</dbReference>
<keyword evidence="3" id="KW-0862">Zinc</keyword>
<reference evidence="5" key="2">
    <citation type="submission" date="2025-09" db="UniProtKB">
        <authorList>
            <consortium name="Ensembl"/>
        </authorList>
    </citation>
    <scope>IDENTIFICATION</scope>
</reference>
<dbReference type="GO" id="GO:0008270">
    <property type="term" value="F:zinc ion binding"/>
    <property type="evidence" value="ECO:0007669"/>
    <property type="project" value="UniProtKB-KW"/>
</dbReference>
<evidence type="ECO:0000256" key="2">
    <source>
        <dbReference type="ARBA" id="ARBA00022771"/>
    </source>
</evidence>
<reference evidence="5" key="1">
    <citation type="submission" date="2025-08" db="UniProtKB">
        <authorList>
            <consortium name="Ensembl"/>
        </authorList>
    </citation>
    <scope>IDENTIFICATION</scope>
</reference>
<dbReference type="Gene3D" id="3.30.40.10">
    <property type="entry name" value="Zinc/RING finger domain, C3HC4 (zinc finger)"/>
    <property type="match status" value="1"/>
</dbReference>
<evidence type="ECO:0000256" key="1">
    <source>
        <dbReference type="ARBA" id="ARBA00022723"/>
    </source>
</evidence>
<accession>A0A663ETM4</accession>
<keyword evidence="6" id="KW-1185">Reference proteome</keyword>
<keyword evidence="2" id="KW-0863">Zinc-finger</keyword>
<dbReference type="AlphaFoldDB" id="A0A663ETM4"/>
<feature type="domain" description="RING-type" evidence="4">
    <location>
        <begin position="62"/>
        <end position="90"/>
    </location>
</feature>
<dbReference type="InterPro" id="IPR017907">
    <property type="entry name" value="Znf_RING_CS"/>
</dbReference>
<evidence type="ECO:0000313" key="5">
    <source>
        <dbReference type="Ensembl" id="ENSACCP00020015478.1"/>
    </source>
</evidence>
<evidence type="ECO:0000259" key="4">
    <source>
        <dbReference type="Pfam" id="PF13923"/>
    </source>
</evidence>
<organism evidence="5 6">
    <name type="scientific">Aquila chrysaetos chrysaetos</name>
    <dbReference type="NCBI Taxonomy" id="223781"/>
    <lineage>
        <taxon>Eukaryota</taxon>
        <taxon>Metazoa</taxon>
        <taxon>Chordata</taxon>
        <taxon>Craniata</taxon>
        <taxon>Vertebrata</taxon>
        <taxon>Euteleostomi</taxon>
        <taxon>Archelosauria</taxon>
        <taxon>Archosauria</taxon>
        <taxon>Dinosauria</taxon>
        <taxon>Saurischia</taxon>
        <taxon>Theropoda</taxon>
        <taxon>Coelurosauria</taxon>
        <taxon>Aves</taxon>
        <taxon>Neognathae</taxon>
        <taxon>Neoaves</taxon>
        <taxon>Telluraves</taxon>
        <taxon>Accipitrimorphae</taxon>
        <taxon>Accipitriformes</taxon>
        <taxon>Accipitridae</taxon>
        <taxon>Accipitrinae</taxon>
        <taxon>Aquila</taxon>
    </lineage>
</organism>
<proteinExistence type="predicted"/>
<evidence type="ECO:0000256" key="3">
    <source>
        <dbReference type="ARBA" id="ARBA00022833"/>
    </source>
</evidence>
<name>A0A663ETM4_AQUCH</name>
<protein>
    <recommendedName>
        <fullName evidence="4">RING-type domain-containing protein</fullName>
    </recommendedName>
</protein>
<dbReference type="Proteomes" id="UP000472275">
    <property type="component" value="Chromosome 6"/>
</dbReference>
<dbReference type="SUPFAM" id="SSF57850">
    <property type="entry name" value="RING/U-box"/>
    <property type="match status" value="1"/>
</dbReference>
<dbReference type="PROSITE" id="PS00518">
    <property type="entry name" value="ZF_RING_1"/>
    <property type="match status" value="1"/>
</dbReference>